<feature type="compositionally biased region" description="Low complexity" evidence="5">
    <location>
        <begin position="394"/>
        <end position="404"/>
    </location>
</feature>
<dbReference type="GO" id="GO:0007015">
    <property type="term" value="P:actin filament organization"/>
    <property type="evidence" value="ECO:0007669"/>
    <property type="project" value="EnsemblFungi"/>
</dbReference>
<feature type="compositionally biased region" description="Pro residues" evidence="5">
    <location>
        <begin position="405"/>
        <end position="419"/>
    </location>
</feature>
<dbReference type="PROSITE" id="PS51329">
    <property type="entry name" value="C_CAP_COFACTOR_C"/>
    <property type="match status" value="1"/>
</dbReference>
<evidence type="ECO:0000256" key="5">
    <source>
        <dbReference type="SAM" id="MobiDB-lite"/>
    </source>
</evidence>
<dbReference type="PANTHER" id="PTHR10652">
    <property type="entry name" value="ADENYLYL CYCLASE-ASSOCIATED PROTEIN"/>
    <property type="match status" value="1"/>
</dbReference>
<dbReference type="OMA" id="KSQQTHK"/>
<dbReference type="OrthoDB" id="77251at2759"/>
<proteinExistence type="inferred from homology"/>
<comment type="similarity">
    <text evidence="1 4">Belongs to the CAP family.</text>
</comment>
<feature type="region of interest" description="Disordered" evidence="5">
    <location>
        <begin position="394"/>
        <end position="441"/>
    </location>
</feature>
<dbReference type="InterPro" id="IPR017901">
    <property type="entry name" value="C-CAP_CF_C-like"/>
</dbReference>
<feature type="compositionally biased region" description="Polar residues" evidence="5">
    <location>
        <begin position="45"/>
        <end position="55"/>
    </location>
</feature>
<dbReference type="Proteomes" id="UP000008784">
    <property type="component" value="Unassembled WGS sequence"/>
</dbReference>
<dbReference type="InterPro" id="IPR053950">
    <property type="entry name" value="CAP_N"/>
</dbReference>
<evidence type="ECO:0000256" key="4">
    <source>
        <dbReference type="RuleBase" id="RU000647"/>
    </source>
</evidence>
<name>G1XK13_ARTOA</name>
<dbReference type="GO" id="GO:0030308">
    <property type="term" value="P:negative regulation of cell growth"/>
    <property type="evidence" value="ECO:0007669"/>
    <property type="project" value="EnsemblFungi"/>
</dbReference>
<protein>
    <recommendedName>
        <fullName evidence="3 4">Adenylyl cyclase-associated protein</fullName>
    </recommendedName>
</protein>
<dbReference type="Pfam" id="PF08603">
    <property type="entry name" value="CAP_C"/>
    <property type="match status" value="1"/>
</dbReference>
<dbReference type="InterPro" id="IPR013992">
    <property type="entry name" value="Adenylate_cyclase-assoc_CAP_N"/>
</dbReference>
<reference evidence="7 8" key="1">
    <citation type="journal article" date="2011" name="PLoS Pathog.">
        <title>Genomic and proteomic analyses of the fungus Arthrobotrys oligospora provide insights into nematode-trap formation.</title>
        <authorList>
            <person name="Yang J."/>
            <person name="Wang L."/>
            <person name="Ji X."/>
            <person name="Feng Y."/>
            <person name="Li X."/>
            <person name="Zou C."/>
            <person name="Xu J."/>
            <person name="Ren Y."/>
            <person name="Mi Q."/>
            <person name="Wu J."/>
            <person name="Liu S."/>
            <person name="Liu Y."/>
            <person name="Huang X."/>
            <person name="Wang H."/>
            <person name="Niu X."/>
            <person name="Li J."/>
            <person name="Liang L."/>
            <person name="Luo Y."/>
            <person name="Ji K."/>
            <person name="Zhou W."/>
            <person name="Yu Z."/>
            <person name="Li G."/>
            <person name="Liu Y."/>
            <person name="Li L."/>
            <person name="Qiao M."/>
            <person name="Feng L."/>
            <person name="Zhang K.-Q."/>
        </authorList>
    </citation>
    <scope>NUCLEOTIDE SEQUENCE [LARGE SCALE GENOMIC DNA]</scope>
    <source>
        <strain evidence="8">ATCC 24927 / CBS 115.81 / DSM 1491</strain>
    </source>
</reference>
<dbReference type="GO" id="GO:0005737">
    <property type="term" value="C:cytoplasm"/>
    <property type="evidence" value="ECO:0007669"/>
    <property type="project" value="TreeGrafter"/>
</dbReference>
<dbReference type="EMBL" id="ADOT01000191">
    <property type="protein sequence ID" value="EGX46470.1"/>
    <property type="molecule type" value="Genomic_DNA"/>
</dbReference>
<organism evidence="7 8">
    <name type="scientific">Arthrobotrys oligospora (strain ATCC 24927 / CBS 115.81 / DSM 1491)</name>
    <name type="common">Nematode-trapping fungus</name>
    <name type="synonym">Didymozoophaga oligospora</name>
    <dbReference type="NCBI Taxonomy" id="756982"/>
    <lineage>
        <taxon>Eukaryota</taxon>
        <taxon>Fungi</taxon>
        <taxon>Dikarya</taxon>
        <taxon>Ascomycota</taxon>
        <taxon>Pezizomycotina</taxon>
        <taxon>Orbiliomycetes</taxon>
        <taxon>Orbiliales</taxon>
        <taxon>Orbiliaceae</taxon>
        <taxon>Orbilia</taxon>
        <taxon>Orbilia oligospora</taxon>
    </lineage>
</organism>
<evidence type="ECO:0000313" key="7">
    <source>
        <dbReference type="EMBL" id="EGX46470.1"/>
    </source>
</evidence>
<dbReference type="GO" id="GO:0031138">
    <property type="term" value="P:negative regulation of conjugation with cellular fusion"/>
    <property type="evidence" value="ECO:0007669"/>
    <property type="project" value="EnsemblFungi"/>
</dbReference>
<feature type="compositionally biased region" description="Basic residues" evidence="5">
    <location>
        <begin position="493"/>
        <end position="502"/>
    </location>
</feature>
<evidence type="ECO:0000313" key="8">
    <source>
        <dbReference type="Proteomes" id="UP000008784"/>
    </source>
</evidence>
<dbReference type="RefSeq" id="XP_011124825.1">
    <property type="nucleotide sequence ID" value="XM_011126523.1"/>
</dbReference>
<dbReference type="GO" id="GO:0010619">
    <property type="term" value="P:adenylate cyclase-activating glucose-activated G protein-coupled receptor signaling pathway"/>
    <property type="evidence" value="ECO:0007669"/>
    <property type="project" value="EnsemblFungi"/>
</dbReference>
<feature type="region of interest" description="Disordered" evidence="5">
    <location>
        <begin position="460"/>
        <end position="507"/>
    </location>
</feature>
<dbReference type="PROSITE" id="PS01089">
    <property type="entry name" value="CAP_2"/>
    <property type="match status" value="1"/>
</dbReference>
<dbReference type="HOGENOM" id="CLU_015780_1_0_1"/>
<feature type="compositionally biased region" description="Basic and acidic residues" evidence="5">
    <location>
        <begin position="31"/>
        <end position="44"/>
    </location>
</feature>
<dbReference type="InterPro" id="IPR013912">
    <property type="entry name" value="Adenylate_cyclase-assoc_CAP_C"/>
</dbReference>
<dbReference type="AlphaFoldDB" id="G1XK13"/>
<feature type="domain" description="C-CAP/cofactor C-like" evidence="6">
    <location>
        <begin position="502"/>
        <end position="640"/>
    </location>
</feature>
<dbReference type="PANTHER" id="PTHR10652:SF0">
    <property type="entry name" value="ADENYLYL CYCLASE-ASSOCIATED PROTEIN"/>
    <property type="match status" value="1"/>
</dbReference>
<dbReference type="InterPro" id="IPR036223">
    <property type="entry name" value="CAP_C_sf"/>
</dbReference>
<comment type="caution">
    <text evidence="7">The sequence shown here is derived from an EMBL/GenBank/DDBJ whole genome shotgun (WGS) entry which is preliminary data.</text>
</comment>
<comment type="function">
    <text evidence="2">The N-terminal domain binds to adenylyl cyclase, thereby enabling adenylyl cyclase to be activated by upstream regulatory signals, such as Ras. The C-terminal domain is required for normal cellular morphology and growth control.</text>
</comment>
<dbReference type="GeneID" id="22895915"/>
<dbReference type="InterPro" id="IPR028417">
    <property type="entry name" value="CAP_CS_C"/>
</dbReference>
<evidence type="ECO:0000256" key="1">
    <source>
        <dbReference type="ARBA" id="ARBA00007659"/>
    </source>
</evidence>
<evidence type="ECO:0000256" key="3">
    <source>
        <dbReference type="ARBA" id="ARBA00072052"/>
    </source>
</evidence>
<dbReference type="FunCoup" id="G1XK13">
    <property type="interactions" value="715"/>
</dbReference>
<feature type="compositionally biased region" description="Acidic residues" evidence="5">
    <location>
        <begin position="1"/>
        <end position="10"/>
    </location>
</feature>
<dbReference type="Gene3D" id="1.25.40.330">
    <property type="entry name" value="Adenylate cyclase-associated CAP, N-terminal domain"/>
    <property type="match status" value="1"/>
</dbReference>
<dbReference type="Pfam" id="PF01213">
    <property type="entry name" value="CAP_N-CM"/>
    <property type="match status" value="1"/>
</dbReference>
<dbReference type="GO" id="GO:0019933">
    <property type="term" value="P:cAMP-mediated signaling"/>
    <property type="evidence" value="ECO:0007669"/>
    <property type="project" value="TreeGrafter"/>
</dbReference>
<keyword evidence="8" id="KW-1185">Reference proteome</keyword>
<dbReference type="SMART" id="SM00673">
    <property type="entry name" value="CARP"/>
    <property type="match status" value="2"/>
</dbReference>
<feature type="region of interest" description="Disordered" evidence="5">
    <location>
        <begin position="1"/>
        <end position="127"/>
    </location>
</feature>
<dbReference type="SUPFAM" id="SSF69340">
    <property type="entry name" value="C-terminal domain of adenylylcyclase associated protein"/>
    <property type="match status" value="1"/>
</dbReference>
<dbReference type="InterPro" id="IPR036222">
    <property type="entry name" value="CAP_N_sf"/>
</dbReference>
<evidence type="ECO:0000256" key="2">
    <source>
        <dbReference type="ARBA" id="ARBA00054756"/>
    </source>
</evidence>
<dbReference type="STRING" id="756982.G1XK13"/>
<feature type="region of interest" description="Disordered" evidence="5">
    <location>
        <begin position="181"/>
        <end position="208"/>
    </location>
</feature>
<sequence length="660" mass="70827">MSAILPEDDSATATDDKRSELTVTAGDCEGEASKDQEDLEHRDWGSSSAVSTIGASTIGRDRENSETNTSQSTRRDSEPGPESEVSDIGADDNCSGAVDDTARGVEDVDLLGGEGEGMGGELPPTDGKKLFNWETLTRLACRLEAATSRLEDIVTFESQSLGQAPAAIAAAVASNAAETSAGASKTTGAAAGAPPPPPPPPPEPLPSSIVNYDEDVLTLLDKFEELSRDIDPLLAEQAKFVRQGFQAQRLFLLVSTKARKPDIASKEYLDLIKDMQSYMNSVNEHREAHRAGTLQSHLSMVSEAVPALAWVTLDTKPAEFVTEMANAGQFYGNRVIKEYKEKDKKHVEWVRSWYNICKTLEEYVRKYHVHGISWNRDGGDAPEIMTTLKKSIAAAPAPAPTGGALPPPPPPPPPPPGPAPILELPKDSGSSSSGGGDMGAVFAQLNQGTGVTAGLRKVDKSEMTHKNPSLRASSLVSGEAARPKSPGPQAKPKPAHMKQKKPPKMELDGNKWRVENYENEQSLSLPNVGINQTVSLYHCKNTTLQIKGKFNAIFMNECEKTNVVIDSLVSSIDVIKSKKFAFQIMGVVPAITVDGCDSGTLYVSKESVGIEIYTSKTTAFNVYVPGETEEDDFVECPIPEQIKSTIKGKGLVSEIVEHAG</sequence>
<dbReference type="FunFam" id="1.25.40.330:FF:000001">
    <property type="entry name" value="Adenylyl cyclase-associated protein"/>
    <property type="match status" value="1"/>
</dbReference>
<dbReference type="InterPro" id="IPR001837">
    <property type="entry name" value="Adenylate_cyclase-assoc_CAP"/>
</dbReference>
<dbReference type="GO" id="GO:0003779">
    <property type="term" value="F:actin binding"/>
    <property type="evidence" value="ECO:0007669"/>
    <property type="project" value="InterPro"/>
</dbReference>
<dbReference type="SUPFAM" id="SSF101278">
    <property type="entry name" value="N-terminal domain of adenylylcyclase associated protein, CAP"/>
    <property type="match status" value="1"/>
</dbReference>
<dbReference type="InParanoid" id="G1XK13"/>
<feature type="compositionally biased region" description="Pro residues" evidence="5">
    <location>
        <begin position="193"/>
        <end position="205"/>
    </location>
</feature>
<dbReference type="Pfam" id="PF21938">
    <property type="entry name" value="CAP_N"/>
    <property type="match status" value="1"/>
</dbReference>
<dbReference type="Gene3D" id="2.160.20.70">
    <property type="match status" value="1"/>
</dbReference>
<dbReference type="InterPro" id="IPR016098">
    <property type="entry name" value="CAP/MinC_C"/>
</dbReference>
<dbReference type="GO" id="GO:0008179">
    <property type="term" value="F:adenylate cyclase binding"/>
    <property type="evidence" value="ECO:0007669"/>
    <property type="project" value="TreeGrafter"/>
</dbReference>
<gene>
    <name evidence="7" type="ORF">AOL_s00109g42</name>
</gene>
<feature type="compositionally biased region" description="Low complexity" evidence="5">
    <location>
        <begin position="181"/>
        <end position="192"/>
    </location>
</feature>
<dbReference type="GO" id="GO:0000935">
    <property type="term" value="C:division septum"/>
    <property type="evidence" value="ECO:0007669"/>
    <property type="project" value="EnsemblFungi"/>
</dbReference>
<dbReference type="eggNOG" id="KOG2675">
    <property type="taxonomic scope" value="Eukaryota"/>
</dbReference>
<feature type="compositionally biased region" description="Polar residues" evidence="5">
    <location>
        <begin position="466"/>
        <end position="476"/>
    </location>
</feature>
<dbReference type="InterPro" id="IPR006599">
    <property type="entry name" value="CARP_motif"/>
</dbReference>
<accession>G1XK13</accession>
<evidence type="ECO:0000259" key="6">
    <source>
        <dbReference type="PROSITE" id="PS51329"/>
    </source>
</evidence>
<dbReference type="GO" id="GO:0035838">
    <property type="term" value="C:growing cell tip"/>
    <property type="evidence" value="ECO:0007669"/>
    <property type="project" value="EnsemblFungi"/>
</dbReference>